<keyword evidence="3" id="KW-1185">Reference proteome</keyword>
<sequence>MNLLENRTEEGTRSRAATTSIVSFKNGKKQVLESRNIDIDCAPRNTLDVRNIHGERENVVKKAKEVVEVDAPVEDNIRMETRIEHVNPHKGLEELKASQNNQSSFLKDASATLEGGKAKGIPPSVDGFRDSIEYCIVKGTGAEDDHYLKQNLHRISDKTLDGFTEKGVVALGMDEKEPKGSSGLFKDEKKKFGKFLFNRRGEKKEIRKSDISIVMSTISDKATINQKKTNGNHLSDELIQHTLEHRPEMNTGLLTDEDEDEDQLFIQSLSVVSDEVESYELKDEGGVNRTMNGLQNGNSSTQAHSSIKATELNILDVNTTFEEKKGSVATTTLNVLCTGIENGNEYKNTSENVKLSPSNTLLMGYELECYNNSQNGLASSSDDSILPVIADPCSVHMLQSNIIKKSCNVSEKATIENNDRLHACDTDDSDVFSLNDNKLSQNLNQNQSPSKSISDRYKSTENVEVSDSGSRSNAPLLQMECNNYNNNNNNKTSSYTQVNTIDASSNTGAYSGEKSFTRYPNQTENFSQPSTFILHSFERLPSYIVSSEFSSSSNSFATRLSLHHNRQYSAISSALDNTAKSTLPKSISRQPSLSHSFRSIKRKNRNNHTAPLISPPLSSSKSHSYSSVYLKPVSSSLCDYNDPHSYLSLQQHINNYFFYSTFPPFLSYQLKTGSDISIDDFDIDHVAHIISTSGSFFNQSMKKLLIIRKNTTCFGLSNWVSQNDQGSEFYPL</sequence>
<name>A0A1R1PRB2_ZANCU</name>
<evidence type="ECO:0000313" key="3">
    <source>
        <dbReference type="Proteomes" id="UP000188320"/>
    </source>
</evidence>
<dbReference type="EMBL" id="LSSK01000394">
    <property type="protein sequence ID" value="OMH83497.1"/>
    <property type="molecule type" value="Genomic_DNA"/>
</dbReference>
<feature type="compositionally biased region" description="Polar residues" evidence="1">
    <location>
        <begin position="462"/>
        <end position="474"/>
    </location>
</feature>
<protein>
    <submittedName>
        <fullName evidence="2">Uncharacterized protein</fullName>
    </submittedName>
</protein>
<evidence type="ECO:0000256" key="1">
    <source>
        <dbReference type="SAM" id="MobiDB-lite"/>
    </source>
</evidence>
<organism evidence="2 3">
    <name type="scientific">Zancudomyces culisetae</name>
    <name type="common">Gut fungus</name>
    <name type="synonym">Smittium culisetae</name>
    <dbReference type="NCBI Taxonomy" id="1213189"/>
    <lineage>
        <taxon>Eukaryota</taxon>
        <taxon>Fungi</taxon>
        <taxon>Fungi incertae sedis</taxon>
        <taxon>Zoopagomycota</taxon>
        <taxon>Kickxellomycotina</taxon>
        <taxon>Harpellomycetes</taxon>
        <taxon>Harpellales</taxon>
        <taxon>Legeriomycetaceae</taxon>
        <taxon>Zancudomyces</taxon>
    </lineage>
</organism>
<feature type="compositionally biased region" description="Polar residues" evidence="1">
    <location>
        <begin position="582"/>
        <end position="597"/>
    </location>
</feature>
<comment type="caution">
    <text evidence="2">The sequence shown here is derived from an EMBL/GenBank/DDBJ whole genome shotgun (WGS) entry which is preliminary data.</text>
</comment>
<dbReference type="AlphaFoldDB" id="A0A1R1PRB2"/>
<gene>
    <name evidence="2" type="ORF">AX774_g3009</name>
</gene>
<reference evidence="3" key="1">
    <citation type="submission" date="2017-01" db="EMBL/GenBank/DDBJ databases">
        <authorList>
            <person name="Wang Y."/>
            <person name="White M."/>
            <person name="Kvist S."/>
            <person name="Moncalvo J.-M."/>
        </authorList>
    </citation>
    <scope>NUCLEOTIDE SEQUENCE [LARGE SCALE GENOMIC DNA]</scope>
    <source>
        <strain evidence="3">COL-18-3</strain>
    </source>
</reference>
<dbReference type="Proteomes" id="UP000188320">
    <property type="component" value="Unassembled WGS sequence"/>
</dbReference>
<feature type="region of interest" description="Disordered" evidence="1">
    <location>
        <begin position="582"/>
        <end position="621"/>
    </location>
</feature>
<feature type="compositionally biased region" description="Low complexity" evidence="1">
    <location>
        <begin position="440"/>
        <end position="452"/>
    </location>
</feature>
<evidence type="ECO:0000313" key="2">
    <source>
        <dbReference type="EMBL" id="OMH83497.1"/>
    </source>
</evidence>
<accession>A0A1R1PRB2</accession>
<feature type="region of interest" description="Disordered" evidence="1">
    <location>
        <begin position="440"/>
        <end position="474"/>
    </location>
</feature>
<proteinExistence type="predicted"/>